<dbReference type="GO" id="GO:0048257">
    <property type="term" value="F:3'-flap endonuclease activity"/>
    <property type="evidence" value="ECO:0007669"/>
    <property type="project" value="TreeGrafter"/>
</dbReference>
<dbReference type="SMART" id="SM00891">
    <property type="entry name" value="ERCC4"/>
    <property type="match status" value="1"/>
</dbReference>
<keyword evidence="8 15" id="KW-0227">DNA damage</keyword>
<dbReference type="GO" id="GO:0008821">
    <property type="term" value="F:crossover junction DNA endonuclease activity"/>
    <property type="evidence" value="ECO:0007669"/>
    <property type="project" value="UniProtKB-UniRule"/>
</dbReference>
<evidence type="ECO:0000256" key="8">
    <source>
        <dbReference type="ARBA" id="ARBA00022763"/>
    </source>
</evidence>
<dbReference type="PANTHER" id="PTHR13451">
    <property type="entry name" value="CLASS II CROSSOVER JUNCTION ENDONUCLEASE MUS81"/>
    <property type="match status" value="1"/>
</dbReference>
<dbReference type="InterPro" id="IPR036388">
    <property type="entry name" value="WH-like_DNA-bd_sf"/>
</dbReference>
<dbReference type="Proteomes" id="UP000000689">
    <property type="component" value="Chromosome 1"/>
</dbReference>
<dbReference type="GO" id="GO:0048476">
    <property type="term" value="C:Holliday junction resolvase complex"/>
    <property type="evidence" value="ECO:0007669"/>
    <property type="project" value="UniProtKB-UniRule"/>
</dbReference>
<gene>
    <name evidence="17" type="primary">NDAI0A04370</name>
    <name evidence="17" type="ordered locus">NDAI_0A04370</name>
</gene>
<dbReference type="Gene3D" id="1.10.10.10">
    <property type="entry name" value="Winged helix-like DNA-binding domain superfamily/Winged helix DNA-binding domain"/>
    <property type="match status" value="1"/>
</dbReference>
<keyword evidence="7 15" id="KW-0255">Endonuclease</keyword>
<dbReference type="InterPro" id="IPR006166">
    <property type="entry name" value="ERCC4_domain"/>
</dbReference>
<keyword evidence="10 15" id="KW-0460">Magnesium</keyword>
<evidence type="ECO:0000256" key="10">
    <source>
        <dbReference type="ARBA" id="ARBA00022842"/>
    </source>
</evidence>
<proteinExistence type="inferred from homology"/>
<name>G0W456_NAUDC</name>
<dbReference type="OrthoDB" id="5963188at2759"/>
<dbReference type="AlphaFoldDB" id="G0W456"/>
<evidence type="ECO:0000256" key="3">
    <source>
        <dbReference type="ARBA" id="ARBA00010015"/>
    </source>
</evidence>
<dbReference type="eggNOG" id="KOG2379">
    <property type="taxonomic scope" value="Eukaryota"/>
</dbReference>
<keyword evidence="12 15" id="KW-0234">DNA repair</keyword>
<dbReference type="EMBL" id="HE580267">
    <property type="protein sequence ID" value="CCD22594.1"/>
    <property type="molecule type" value="Genomic_DNA"/>
</dbReference>
<accession>G0W456</accession>
<evidence type="ECO:0000256" key="14">
    <source>
        <dbReference type="ARBA" id="ARBA00023254"/>
    </source>
</evidence>
<evidence type="ECO:0000313" key="17">
    <source>
        <dbReference type="EMBL" id="CCD22594.1"/>
    </source>
</evidence>
<dbReference type="Gene3D" id="1.10.150.110">
    <property type="entry name" value="DNA polymerase beta, N-terminal domain-like"/>
    <property type="match status" value="1"/>
</dbReference>
<dbReference type="Gene3D" id="1.10.150.670">
    <property type="entry name" value="Crossover junction endonuclease EME1, DNA-binding domain"/>
    <property type="match status" value="1"/>
</dbReference>
<dbReference type="InterPro" id="IPR047417">
    <property type="entry name" value="WHD_MUS81"/>
</dbReference>
<keyword evidence="6 15" id="KW-0479">Metal-binding</keyword>
<dbReference type="GO" id="GO:0005634">
    <property type="term" value="C:nucleus"/>
    <property type="evidence" value="ECO:0007669"/>
    <property type="project" value="UniProtKB-SubCell"/>
</dbReference>
<dbReference type="KEGG" id="ndi:NDAI_0A04370"/>
<evidence type="ECO:0000256" key="2">
    <source>
        <dbReference type="ARBA" id="ARBA00004123"/>
    </source>
</evidence>
<feature type="domain" description="ERCC4" evidence="16">
    <location>
        <begin position="340"/>
        <end position="437"/>
    </location>
</feature>
<dbReference type="GO" id="GO:0000727">
    <property type="term" value="P:double-strand break repair via break-induced replication"/>
    <property type="evidence" value="ECO:0007669"/>
    <property type="project" value="UniProtKB-UniRule"/>
</dbReference>
<dbReference type="HOGENOM" id="CLU_014329_1_0_1"/>
<dbReference type="Pfam" id="PF02732">
    <property type="entry name" value="ERCC4"/>
    <property type="match status" value="1"/>
</dbReference>
<dbReference type="Pfam" id="PF21136">
    <property type="entry name" value="WHD_MUS81"/>
    <property type="match status" value="1"/>
</dbReference>
<reference evidence="17 18" key="1">
    <citation type="journal article" date="2011" name="Proc. Natl. Acad. Sci. U.S.A.">
        <title>Evolutionary erosion of yeast sex chromosomes by mating-type switching accidents.</title>
        <authorList>
            <person name="Gordon J.L."/>
            <person name="Armisen D."/>
            <person name="Proux-Wera E."/>
            <person name="Oheigeartaigh S.S."/>
            <person name="Byrne K.P."/>
            <person name="Wolfe K.H."/>
        </authorList>
    </citation>
    <scope>NUCLEOTIDE SEQUENCE [LARGE SCALE GENOMIC DNA]</scope>
    <source>
        <strain evidence="18">ATCC 10597 / BCRC 20456 / CBS 421 / NBRC 0211 / NRRL Y-12639</strain>
    </source>
</reference>
<keyword evidence="14" id="KW-0469">Meiosis</keyword>
<comment type="subunit">
    <text evidence="15">Interacts with EME1.</text>
</comment>
<organism evidence="17 18">
    <name type="scientific">Naumovozyma dairenensis (strain ATCC 10597 / BCRC 20456 / CBS 421 / NBRC 0211 / NRRL Y-12639)</name>
    <name type="common">Saccharomyces dairenensis</name>
    <dbReference type="NCBI Taxonomy" id="1071378"/>
    <lineage>
        <taxon>Eukaryota</taxon>
        <taxon>Fungi</taxon>
        <taxon>Dikarya</taxon>
        <taxon>Ascomycota</taxon>
        <taxon>Saccharomycotina</taxon>
        <taxon>Saccharomycetes</taxon>
        <taxon>Saccharomycetales</taxon>
        <taxon>Saccharomycetaceae</taxon>
        <taxon>Naumovozyma</taxon>
    </lineage>
</organism>
<keyword evidence="11 15" id="KW-0233">DNA recombination</keyword>
<dbReference type="InterPro" id="IPR033309">
    <property type="entry name" value="Mus81"/>
</dbReference>
<evidence type="ECO:0000256" key="7">
    <source>
        <dbReference type="ARBA" id="ARBA00022759"/>
    </source>
</evidence>
<dbReference type="GO" id="GO:0000712">
    <property type="term" value="P:resolution of meiotic recombination intermediates"/>
    <property type="evidence" value="ECO:0007669"/>
    <property type="project" value="EnsemblFungi"/>
</dbReference>
<dbReference type="EC" id="3.1.22.-" evidence="15"/>
<dbReference type="PANTHER" id="PTHR13451:SF0">
    <property type="entry name" value="CROSSOVER JUNCTION ENDONUCLEASE MUS81"/>
    <property type="match status" value="1"/>
</dbReference>
<dbReference type="GO" id="GO:0004857">
    <property type="term" value="F:enzyme inhibitor activity"/>
    <property type="evidence" value="ECO:0007669"/>
    <property type="project" value="EnsemblFungi"/>
</dbReference>
<dbReference type="OMA" id="ELGDAMW"/>
<evidence type="ECO:0000256" key="9">
    <source>
        <dbReference type="ARBA" id="ARBA00022801"/>
    </source>
</evidence>
<dbReference type="CDD" id="cd20074">
    <property type="entry name" value="XPF_nuclease_Mus81"/>
    <property type="match status" value="1"/>
</dbReference>
<keyword evidence="18" id="KW-1185">Reference proteome</keyword>
<dbReference type="FunFam" id="3.40.50.10130:FF:000011">
    <property type="entry name" value="Crossover junction endonuclease MUS81"/>
    <property type="match status" value="1"/>
</dbReference>
<sequence length="621" mass="70846">MCLPDNLKDLYLKFLQELIDGLSSRQEQLSLTYDKAKRNLKETDGIFYYPKDLKKVKGIGDTIITRLEKKLHEHCEDLGITPPESRAPARNTRVIKRTTTLLRTESQDGILCEEPEKKKTKRAYIPKKKSGGYAILLVLLEYNAINRGLTKDIIVENAQKYATHSMNGNFATKNFHGAWSSISSLKKHNLVLESGRPKVYTLTEEGATLANTLKVADKIIFDKEMRNSGKSADSSFRTDDEKSANLSDLLSKEKILHRSADTFHSSSFLDYTFQEQLISTRPTAQRMHTLAVSSPASEQHNMVPVPRNTSAISTSRTSALRRRYNGISYEIWPKGNYEIYPIIDHREVKSQKDREFFSNTFATKGLKNEIQQLALGDILWVAKNKKTGRQCVLNTIVERKRLDDLAVSIKDNRFMEQKNRLEKSGCTHKYYLIEETMGNNIGNMGEALKTALWLILVYYRFSMIRTLDSDETVESIITLNTIVEHFYSKKDILVIFPHSVENQNDFKKTLDMFKEEFERKGNIACCHNFVSFQEVMGKSDMKTVGELTIIVLMYIKGVSLEKALAIQSFFPTLNHILQGYRKCRSPGEAKLLMFTKLGDAPGTKKITKSLSEKISDVFSTL</sequence>
<dbReference type="RefSeq" id="XP_003667837.1">
    <property type="nucleotide sequence ID" value="XM_003667789.1"/>
</dbReference>
<dbReference type="Pfam" id="PF14716">
    <property type="entry name" value="HHH_8"/>
    <property type="match status" value="1"/>
</dbReference>
<dbReference type="FunFam" id="1.10.10.10:FF:000307">
    <property type="entry name" value="Crossover junction endonuclease MUS81"/>
    <property type="match status" value="1"/>
</dbReference>
<evidence type="ECO:0000256" key="5">
    <source>
        <dbReference type="ARBA" id="ARBA00022722"/>
    </source>
</evidence>
<evidence type="ECO:0000313" key="18">
    <source>
        <dbReference type="Proteomes" id="UP000000689"/>
    </source>
</evidence>
<dbReference type="GO" id="GO:0003677">
    <property type="term" value="F:DNA binding"/>
    <property type="evidence" value="ECO:0007669"/>
    <property type="project" value="UniProtKB-UniRule"/>
</dbReference>
<evidence type="ECO:0000256" key="1">
    <source>
        <dbReference type="ARBA" id="ARBA00001946"/>
    </source>
</evidence>
<evidence type="ECO:0000256" key="12">
    <source>
        <dbReference type="ARBA" id="ARBA00023204"/>
    </source>
</evidence>
<comment type="subcellular location">
    <subcellularLocation>
        <location evidence="2 15">Nucleus</location>
    </subcellularLocation>
</comment>
<dbReference type="GeneID" id="11493605"/>
<protein>
    <recommendedName>
        <fullName evidence="4 15">Crossover junction endonuclease MUS81</fullName>
        <ecNumber evidence="15">3.1.22.-</ecNumber>
    </recommendedName>
</protein>
<evidence type="ECO:0000256" key="11">
    <source>
        <dbReference type="ARBA" id="ARBA00023172"/>
    </source>
</evidence>
<dbReference type="GO" id="GO:0046872">
    <property type="term" value="F:metal ion binding"/>
    <property type="evidence" value="ECO:0007669"/>
    <property type="project" value="UniProtKB-UniRule"/>
</dbReference>
<evidence type="ECO:0000259" key="16">
    <source>
        <dbReference type="SMART" id="SM00891"/>
    </source>
</evidence>
<dbReference type="InterPro" id="IPR027421">
    <property type="entry name" value="DNA_pol_lamdba_lyase_dom_sf"/>
</dbReference>
<dbReference type="GO" id="GO:0006308">
    <property type="term" value="P:DNA catabolic process"/>
    <property type="evidence" value="ECO:0007669"/>
    <property type="project" value="UniProtKB-UniRule"/>
</dbReference>
<dbReference type="InterPro" id="IPR010996">
    <property type="entry name" value="HHH_MUS81"/>
</dbReference>
<dbReference type="InterPro" id="IPR011335">
    <property type="entry name" value="Restrct_endonuc-II-like"/>
</dbReference>
<dbReference type="Gene3D" id="3.40.50.10130">
    <property type="match status" value="1"/>
</dbReference>
<comment type="cofactor">
    <cofactor evidence="1 15">
        <name>Mg(2+)</name>
        <dbReference type="ChEBI" id="CHEBI:18420"/>
    </cofactor>
</comment>
<dbReference type="GO" id="GO:0006265">
    <property type="term" value="P:DNA topological change"/>
    <property type="evidence" value="ECO:0007669"/>
    <property type="project" value="EnsemblFungi"/>
</dbReference>
<comment type="function">
    <text evidence="15">Interacts with EME1 to form a DNA structure-specific endonuclease with substrate preference for branched DNA structures with a 5'-end at the branch nick. Typical substrates include 3'-flap structures, D-loops, replication forks and nicked Holliday junctions. May be required in mitosis for the processing of stalled or collapsed replication fork intermediates. May be required in meiosis for the repair of meiosis-specific double strand breaks subsequent to single-end invasion (SEI).</text>
</comment>
<evidence type="ECO:0000256" key="6">
    <source>
        <dbReference type="ARBA" id="ARBA00022723"/>
    </source>
</evidence>
<keyword evidence="9 15" id="KW-0378">Hydrolase</keyword>
<dbReference type="SUPFAM" id="SSF52980">
    <property type="entry name" value="Restriction endonuclease-like"/>
    <property type="match status" value="1"/>
</dbReference>
<keyword evidence="5 15" id="KW-0540">Nuclease</keyword>
<evidence type="ECO:0000256" key="15">
    <source>
        <dbReference type="RuleBase" id="RU369042"/>
    </source>
</evidence>
<keyword evidence="13 15" id="KW-0539">Nucleus</keyword>
<evidence type="ECO:0000256" key="4">
    <source>
        <dbReference type="ARBA" id="ARBA00017114"/>
    </source>
</evidence>
<dbReference type="InterPro" id="IPR042530">
    <property type="entry name" value="EME1/EME2_C"/>
</dbReference>
<comment type="similarity">
    <text evidence="3 15">Belongs to the XPF family.</text>
</comment>
<dbReference type="InterPro" id="IPR047416">
    <property type="entry name" value="XPF_nuclease_Mus81"/>
</dbReference>
<dbReference type="STRING" id="1071378.G0W456"/>
<evidence type="ECO:0000256" key="13">
    <source>
        <dbReference type="ARBA" id="ARBA00023242"/>
    </source>
</evidence>
<dbReference type="CDD" id="cd21036">
    <property type="entry name" value="WH_MUS81"/>
    <property type="match status" value="1"/>
</dbReference>
<dbReference type="GO" id="GO:0031573">
    <property type="term" value="P:mitotic intra-S DNA damage checkpoint signaling"/>
    <property type="evidence" value="ECO:0007669"/>
    <property type="project" value="TreeGrafter"/>
</dbReference>